<dbReference type="InterPro" id="IPR034733">
    <property type="entry name" value="AcCoA_carboxyl_beta"/>
</dbReference>
<dbReference type="RefSeq" id="WP_308459280.1">
    <property type="nucleotide sequence ID" value="NZ_JAJEPS010000006.1"/>
</dbReference>
<comment type="similarity">
    <text evidence="1">Belongs to the AccD/PCCB family.</text>
</comment>
<dbReference type="PROSITE" id="PS50980">
    <property type="entry name" value="COA_CT_NTER"/>
    <property type="match status" value="1"/>
</dbReference>
<keyword evidence="5" id="KW-1185">Reference proteome</keyword>
<feature type="domain" description="CoA carboxyltransferase N-terminal" evidence="2">
    <location>
        <begin position="2"/>
        <end position="258"/>
    </location>
</feature>
<dbReference type="GO" id="GO:0003989">
    <property type="term" value="F:acetyl-CoA carboxylase activity"/>
    <property type="evidence" value="ECO:0007669"/>
    <property type="project" value="UniProtKB-ARBA"/>
</dbReference>
<dbReference type="AlphaFoldDB" id="A0AAE3DBB6"/>
<dbReference type="InterPro" id="IPR051047">
    <property type="entry name" value="AccD/PCCB"/>
</dbReference>
<sequence>MWKERLSALDKRRKRILQAGGQDRIEKQHKSGKLTARERIEMLFDPGTFVEVDNFIESRIDDFGLDKKRVPGDGVVTGYGEIGGKTVFVSSEDFTVIGGSLGEYHSMKIARIQDMAYDMKAPIIMINDSGGARIEEGIDSLSGYANIFLRNTKASGVIPQIAVIVGPCSGGACYSPAICDYIFMVEDIGKMFITGPQVVKTVVNETCTVEELGGAAVHATKSGVTHFTYKDEETCFAGIRKLLSYLPSSYLEKPKMIKDKEDTSAKKSLLYNLNNLVRRNKIEPYDHCEDLTDIVPDNSRKAYDVLDVIDRICDKDSFMEVQKDFAKNIVVGHARIGGQSVGIVANQPMVLAGSLDCDSSDKAARFIRTCDCYNIPLVVLVDVPAFMPGTAQEHKGIIRHGAKMLYAFSEATVPKISVIMRKAYGGAYIAMNSKNMGADVVYAWPGAEIAVMGAEGAVNIAFKRTISEAENKEETREQLVQEYKEKFMNPYVAASRGFVTEVIKPSETRRRLMAAMKMLKNKQVAEIPKKHGNIPL</sequence>
<dbReference type="EMBL" id="JAJEPS010000006">
    <property type="protein sequence ID" value="MCC2126125.1"/>
    <property type="molecule type" value="Genomic_DNA"/>
</dbReference>
<evidence type="ECO:0000259" key="2">
    <source>
        <dbReference type="PROSITE" id="PS50980"/>
    </source>
</evidence>
<dbReference type="PANTHER" id="PTHR43842">
    <property type="entry name" value="PROPIONYL-COA CARBOXYLASE BETA CHAIN"/>
    <property type="match status" value="1"/>
</dbReference>
<dbReference type="SUPFAM" id="SSF52096">
    <property type="entry name" value="ClpP/crotonase"/>
    <property type="match status" value="2"/>
</dbReference>
<reference evidence="4 5" key="1">
    <citation type="submission" date="2021-10" db="EMBL/GenBank/DDBJ databases">
        <title>Anaerobic single-cell dispensing facilitates the cultivation of human gut bacteria.</title>
        <authorList>
            <person name="Afrizal A."/>
        </authorList>
    </citation>
    <scope>NUCLEOTIDE SEQUENCE [LARGE SCALE GENOMIC DNA]</scope>
    <source>
        <strain evidence="4 5">CLA-AA-H276</strain>
    </source>
</reference>
<dbReference type="FunFam" id="3.90.226.10:FF:000017">
    <property type="entry name" value="Propionyl-CoA carboxylase subunit beta 5"/>
    <property type="match status" value="1"/>
</dbReference>
<dbReference type="GO" id="GO:0009317">
    <property type="term" value="C:acetyl-CoA carboxylase complex"/>
    <property type="evidence" value="ECO:0007669"/>
    <property type="project" value="UniProtKB-ARBA"/>
</dbReference>
<evidence type="ECO:0000256" key="1">
    <source>
        <dbReference type="ARBA" id="ARBA00006102"/>
    </source>
</evidence>
<dbReference type="FunFam" id="3.90.226.10:FF:000016">
    <property type="entry name" value="Propionyl-CoA carboxylase, beta subunit"/>
    <property type="match status" value="1"/>
</dbReference>
<proteinExistence type="inferred from homology"/>
<comment type="caution">
    <text evidence="4">The sequence shown here is derived from an EMBL/GenBank/DDBJ whole genome shotgun (WGS) entry which is preliminary data.</text>
</comment>
<evidence type="ECO:0000259" key="3">
    <source>
        <dbReference type="PROSITE" id="PS50989"/>
    </source>
</evidence>
<dbReference type="GO" id="GO:0015977">
    <property type="term" value="P:carbon fixation"/>
    <property type="evidence" value="ECO:0007669"/>
    <property type="project" value="UniProtKB-ARBA"/>
</dbReference>
<dbReference type="InterPro" id="IPR011762">
    <property type="entry name" value="COA_CT_N"/>
</dbReference>
<feature type="domain" description="CoA carboxyltransferase C-terminal" evidence="3">
    <location>
        <begin position="287"/>
        <end position="529"/>
    </location>
</feature>
<dbReference type="Pfam" id="PF01039">
    <property type="entry name" value="Carboxyl_trans"/>
    <property type="match status" value="1"/>
</dbReference>
<evidence type="ECO:0000313" key="5">
    <source>
        <dbReference type="Proteomes" id="UP001198220"/>
    </source>
</evidence>
<protein>
    <submittedName>
        <fullName evidence="4">Acyl-CoA carboxylase subunit beta</fullName>
    </submittedName>
</protein>
<dbReference type="GO" id="GO:0004658">
    <property type="term" value="F:propionyl-CoA carboxylase activity"/>
    <property type="evidence" value="ECO:0007669"/>
    <property type="project" value="UniProtKB-ARBA"/>
</dbReference>
<organism evidence="4 5">
    <name type="scientific">Hominiventricola filiformis</name>
    <dbReference type="NCBI Taxonomy" id="2885352"/>
    <lineage>
        <taxon>Bacteria</taxon>
        <taxon>Bacillati</taxon>
        <taxon>Bacillota</taxon>
        <taxon>Clostridia</taxon>
        <taxon>Lachnospirales</taxon>
        <taxon>Lachnospiraceae</taxon>
        <taxon>Hominiventricola</taxon>
    </lineage>
</organism>
<dbReference type="PROSITE" id="PS50989">
    <property type="entry name" value="COA_CT_CTER"/>
    <property type="match status" value="1"/>
</dbReference>
<dbReference type="InterPro" id="IPR029045">
    <property type="entry name" value="ClpP/crotonase-like_dom_sf"/>
</dbReference>
<name>A0AAE3DBB6_9FIRM</name>
<gene>
    <name evidence="4" type="ORF">LKD36_08030</name>
</gene>
<accession>A0AAE3DBB6</accession>
<dbReference type="PANTHER" id="PTHR43842:SF2">
    <property type="entry name" value="PROPIONYL-COA CARBOXYLASE BETA CHAIN, MITOCHONDRIAL"/>
    <property type="match status" value="1"/>
</dbReference>
<evidence type="ECO:0000313" key="4">
    <source>
        <dbReference type="EMBL" id="MCC2126125.1"/>
    </source>
</evidence>
<dbReference type="Gene3D" id="3.90.226.10">
    <property type="entry name" value="2-enoyl-CoA Hydratase, Chain A, domain 1"/>
    <property type="match status" value="2"/>
</dbReference>
<dbReference type="InterPro" id="IPR011763">
    <property type="entry name" value="COA_CT_C"/>
</dbReference>
<dbReference type="Proteomes" id="UP001198220">
    <property type="component" value="Unassembled WGS sequence"/>
</dbReference>